<gene>
    <name evidence="2" type="ORF">EYR41_000521</name>
</gene>
<dbReference type="Proteomes" id="UP000297595">
    <property type="component" value="Unassembled WGS sequence"/>
</dbReference>
<accession>A0A8H2HP28</accession>
<evidence type="ECO:0000313" key="3">
    <source>
        <dbReference type="Proteomes" id="UP000297595"/>
    </source>
</evidence>
<reference evidence="2 3" key="1">
    <citation type="submission" date="2019-03" db="EMBL/GenBank/DDBJ databases">
        <title>Nematode-trapping fungi genome.</title>
        <authorList>
            <person name="Vidal-Diez De Ulzurrun G."/>
        </authorList>
    </citation>
    <scope>NUCLEOTIDE SEQUENCE [LARGE SCALE GENOMIC DNA]</scope>
    <source>
        <strain evidence="2 3">TWF154</strain>
    </source>
</reference>
<keyword evidence="1" id="KW-0472">Membrane</keyword>
<organism evidence="2 3">
    <name type="scientific">Orbilia oligospora</name>
    <name type="common">Nematode-trapping fungus</name>
    <name type="synonym">Arthrobotrys oligospora</name>
    <dbReference type="NCBI Taxonomy" id="2813651"/>
    <lineage>
        <taxon>Eukaryota</taxon>
        <taxon>Fungi</taxon>
        <taxon>Dikarya</taxon>
        <taxon>Ascomycota</taxon>
        <taxon>Pezizomycotina</taxon>
        <taxon>Orbiliomycetes</taxon>
        <taxon>Orbiliales</taxon>
        <taxon>Orbiliaceae</taxon>
        <taxon>Orbilia</taxon>
    </lineage>
</organism>
<evidence type="ECO:0000256" key="1">
    <source>
        <dbReference type="SAM" id="Phobius"/>
    </source>
</evidence>
<keyword evidence="1" id="KW-0812">Transmembrane</keyword>
<sequence length="146" mass="16762">MHIHRPFQPAGQHNEIAHIAIVQTIRAFALGLKIRTANEDILYFRATAQSPNALETITSPSVDFMILGGKTPEFSVHSLPQGINPGISLLHHIDMYMRRIFHFLFSFINLIKLFIFSQPVQYYQFRGVAARRATYGAIPFWDFILF</sequence>
<dbReference type="EMBL" id="SOZJ01000001">
    <property type="protein sequence ID" value="TGJ73424.1"/>
    <property type="molecule type" value="Genomic_DNA"/>
</dbReference>
<protein>
    <submittedName>
        <fullName evidence="2">Uncharacterized protein</fullName>
    </submittedName>
</protein>
<comment type="caution">
    <text evidence="2">The sequence shown here is derived from an EMBL/GenBank/DDBJ whole genome shotgun (WGS) entry which is preliminary data.</text>
</comment>
<evidence type="ECO:0000313" key="2">
    <source>
        <dbReference type="EMBL" id="TGJ73424.1"/>
    </source>
</evidence>
<feature type="transmembrane region" description="Helical" evidence="1">
    <location>
        <begin position="100"/>
        <end position="117"/>
    </location>
</feature>
<dbReference type="AlphaFoldDB" id="A0A8H2HP28"/>
<proteinExistence type="predicted"/>
<name>A0A8H2HP28_ORBOL</name>
<keyword evidence="1" id="KW-1133">Transmembrane helix</keyword>